<name>A0AAC9U061_9GAMM</name>
<dbReference type="RefSeq" id="WP_088904603.1">
    <property type="nucleotide sequence ID" value="NZ_CP022272.1"/>
</dbReference>
<dbReference type="Pfam" id="PF02635">
    <property type="entry name" value="DsrE"/>
    <property type="match status" value="1"/>
</dbReference>
<organism evidence="2 3">
    <name type="scientific">Shewanella marisflavi</name>
    <dbReference type="NCBI Taxonomy" id="260364"/>
    <lineage>
        <taxon>Bacteria</taxon>
        <taxon>Pseudomonadati</taxon>
        <taxon>Pseudomonadota</taxon>
        <taxon>Gammaproteobacteria</taxon>
        <taxon>Alteromonadales</taxon>
        <taxon>Shewanellaceae</taxon>
        <taxon>Shewanella</taxon>
    </lineage>
</organism>
<dbReference type="EMBL" id="CP022272">
    <property type="protein sequence ID" value="ASJ96754.1"/>
    <property type="molecule type" value="Genomic_DNA"/>
</dbReference>
<accession>A0AAC9U061</accession>
<dbReference type="InterPro" id="IPR003787">
    <property type="entry name" value="Sulphur_relay_DsrE/F-like"/>
</dbReference>
<dbReference type="NCBIfam" id="TIGR03010">
    <property type="entry name" value="sulf_tusC_dsrF"/>
    <property type="match status" value="1"/>
</dbReference>
<dbReference type="PANTHER" id="PTHR38780">
    <property type="entry name" value="PROTEIN TUSC"/>
    <property type="match status" value="1"/>
</dbReference>
<dbReference type="SUPFAM" id="SSF75169">
    <property type="entry name" value="DsrEFH-like"/>
    <property type="match status" value="1"/>
</dbReference>
<dbReference type="InterPro" id="IPR027396">
    <property type="entry name" value="DsrEFH-like"/>
</dbReference>
<reference evidence="2 3" key="1">
    <citation type="submission" date="2017-06" db="EMBL/GenBank/DDBJ databases">
        <title>Complete genome sequence of Shewanella marisflavi EP1 associated with anaerobic 2,4-dinitrotoluene reduction and salt tolerance.</title>
        <authorList>
            <person name="Huang J."/>
        </authorList>
    </citation>
    <scope>NUCLEOTIDE SEQUENCE [LARGE SCALE GENOMIC DNA]</scope>
    <source>
        <strain evidence="2 3">EP1</strain>
    </source>
</reference>
<evidence type="ECO:0000313" key="2">
    <source>
        <dbReference type="EMBL" id="ASJ96754.1"/>
    </source>
</evidence>
<gene>
    <name evidence="2" type="primary">tusC</name>
    <name evidence="2" type="ORF">CFF01_09250</name>
</gene>
<evidence type="ECO:0000313" key="3">
    <source>
        <dbReference type="Proteomes" id="UP000198233"/>
    </source>
</evidence>
<dbReference type="NCBIfam" id="NF001238">
    <property type="entry name" value="PRK00211.1"/>
    <property type="match status" value="1"/>
</dbReference>
<dbReference type="PANTHER" id="PTHR38780:SF1">
    <property type="entry name" value="PROTEIN TUSC"/>
    <property type="match status" value="1"/>
</dbReference>
<comment type="similarity">
    <text evidence="1">Belongs to the DsrF/TusC family.</text>
</comment>
<sequence length="118" mass="13028">MKKITLIFRHAPHGSAKAREGLDFALLSASFEQEVSIIFADEGVLNLLPGQTPEVIGAKDFVAAFKAFPLYDIEQVYACQQSLQDYSLTEEDAAFPVETKTPEQIATLLAQADEVFVY</sequence>
<dbReference type="InterPro" id="IPR017462">
    <property type="entry name" value="Sulphur_relay_TusC/DsrF"/>
</dbReference>
<dbReference type="KEGG" id="smav:CFF01_09250"/>
<protein>
    <submittedName>
        <fullName evidence="2">Sulfurtransferase complex subunit TusC</fullName>
    </submittedName>
</protein>
<proteinExistence type="inferred from homology"/>
<dbReference type="Gene3D" id="3.40.1260.10">
    <property type="entry name" value="DsrEFH-like"/>
    <property type="match status" value="1"/>
</dbReference>
<evidence type="ECO:0000256" key="1">
    <source>
        <dbReference type="ARBA" id="ARBA00005996"/>
    </source>
</evidence>
<dbReference type="AlphaFoldDB" id="A0AAC9U061"/>
<dbReference type="Proteomes" id="UP000198233">
    <property type="component" value="Chromosome"/>
</dbReference>